<dbReference type="AlphaFoldDB" id="A0A9P7R3S3"/>
<gene>
    <name evidence="1" type="ORF">JMJ77_014575</name>
</gene>
<keyword evidence="2" id="KW-1185">Reference proteome</keyword>
<dbReference type="EMBL" id="JAESDN010000006">
    <property type="protein sequence ID" value="KAG7048948.1"/>
    <property type="molecule type" value="Genomic_DNA"/>
</dbReference>
<accession>A0A9P7R3S3</accession>
<protein>
    <submittedName>
        <fullName evidence="1">Uncharacterized protein</fullName>
    </submittedName>
</protein>
<proteinExistence type="predicted"/>
<reference evidence="1" key="1">
    <citation type="submission" date="2021-05" db="EMBL/GenBank/DDBJ databases">
        <title>Comparative genomics of three Colletotrichum scovillei strains and genetic complementation revealed genes involved fungal growth and virulence on chili pepper.</title>
        <authorList>
            <person name="Hsieh D.-K."/>
            <person name="Chuang S.-C."/>
            <person name="Chen C.-Y."/>
            <person name="Chao Y.-T."/>
            <person name="Lu M.-Y.J."/>
            <person name="Lee M.-H."/>
            <person name="Shih M.-C."/>
        </authorList>
    </citation>
    <scope>NUCLEOTIDE SEQUENCE</scope>
    <source>
        <strain evidence="1">Coll-153</strain>
    </source>
</reference>
<name>A0A9P7R3S3_9PEZI</name>
<dbReference type="Proteomes" id="UP000699042">
    <property type="component" value="Unassembled WGS sequence"/>
</dbReference>
<comment type="caution">
    <text evidence="1">The sequence shown here is derived from an EMBL/GenBank/DDBJ whole genome shotgun (WGS) entry which is preliminary data.</text>
</comment>
<sequence length="136" mass="14503">MNPALDPILLFLAKIGGRPGAVTVMRCVTGAPSDPTTRLGSRRGYGRIEVLSAFSCFLLPGSRLGSQGLPIRTQPIVVVLGCLSSTTRKKEVKARGADLKQSPITLLQGSSQDPMRKRKELTVTGKRLALGARSTM</sequence>
<evidence type="ECO:0000313" key="1">
    <source>
        <dbReference type="EMBL" id="KAG7048948.1"/>
    </source>
</evidence>
<evidence type="ECO:0000313" key="2">
    <source>
        <dbReference type="Proteomes" id="UP000699042"/>
    </source>
</evidence>
<organism evidence="1 2">
    <name type="scientific">Colletotrichum scovillei</name>
    <dbReference type="NCBI Taxonomy" id="1209932"/>
    <lineage>
        <taxon>Eukaryota</taxon>
        <taxon>Fungi</taxon>
        <taxon>Dikarya</taxon>
        <taxon>Ascomycota</taxon>
        <taxon>Pezizomycotina</taxon>
        <taxon>Sordariomycetes</taxon>
        <taxon>Hypocreomycetidae</taxon>
        <taxon>Glomerellales</taxon>
        <taxon>Glomerellaceae</taxon>
        <taxon>Colletotrichum</taxon>
        <taxon>Colletotrichum acutatum species complex</taxon>
    </lineage>
</organism>